<feature type="transmembrane region" description="Helical" evidence="5">
    <location>
        <begin position="14"/>
        <end position="40"/>
    </location>
</feature>
<proteinExistence type="inferred from homology"/>
<comment type="similarity">
    <text evidence="5">Belongs to the UPF0060 family.</text>
</comment>
<dbReference type="KEGG" id="mzi:HWN40_02085"/>
<feature type="transmembrane region" description="Helical" evidence="5">
    <location>
        <begin position="98"/>
        <end position="118"/>
    </location>
</feature>
<dbReference type="InterPro" id="IPR003844">
    <property type="entry name" value="UPF0060"/>
</dbReference>
<feature type="transmembrane region" description="Helical" evidence="5">
    <location>
        <begin position="74"/>
        <end position="92"/>
    </location>
</feature>
<dbReference type="SUPFAM" id="SSF103481">
    <property type="entry name" value="Multidrug resistance efflux transporter EmrE"/>
    <property type="match status" value="1"/>
</dbReference>
<evidence type="ECO:0000256" key="3">
    <source>
        <dbReference type="ARBA" id="ARBA00022989"/>
    </source>
</evidence>
<gene>
    <name evidence="6" type="ORF">HWN40_02085</name>
</gene>
<protein>
    <submittedName>
        <fullName evidence="6">YnfA family protein</fullName>
    </submittedName>
</protein>
<organism evidence="6 7">
    <name type="scientific">Methanolobus zinderi</name>
    <dbReference type="NCBI Taxonomy" id="536044"/>
    <lineage>
        <taxon>Archaea</taxon>
        <taxon>Methanobacteriati</taxon>
        <taxon>Methanobacteriota</taxon>
        <taxon>Stenosarchaea group</taxon>
        <taxon>Methanomicrobia</taxon>
        <taxon>Methanosarcinales</taxon>
        <taxon>Methanosarcinaceae</taxon>
        <taxon>Methanolobus</taxon>
    </lineage>
</organism>
<evidence type="ECO:0000256" key="1">
    <source>
        <dbReference type="ARBA" id="ARBA00022475"/>
    </source>
</evidence>
<dbReference type="RefSeq" id="WP_176964203.1">
    <property type="nucleotide sequence ID" value="NZ_CP058215.1"/>
</dbReference>
<reference evidence="6 7" key="1">
    <citation type="submission" date="2020-06" db="EMBL/GenBank/DDBJ databases">
        <title>Methanolobus halotolerans sp. nov., isolated from a saline lake Tus in Siberia.</title>
        <authorList>
            <person name="Shen Y."/>
            <person name="Chen S.-C."/>
            <person name="Lai M.-C."/>
            <person name="Huang H.-H."/>
            <person name="Chiu H.-H."/>
            <person name="Tang S.-L."/>
            <person name="Rogozin D.Y."/>
            <person name="Degermendzhy A.G."/>
        </authorList>
    </citation>
    <scope>NUCLEOTIDE SEQUENCE [LARGE SCALE GENOMIC DNA]</scope>
    <source>
        <strain evidence="6 7">DSM 21339</strain>
    </source>
</reference>
<dbReference type="GeneID" id="55820426"/>
<accession>A0A7D5EF96</accession>
<dbReference type="Proteomes" id="UP000509594">
    <property type="component" value="Chromosome"/>
</dbReference>
<keyword evidence="4 5" id="KW-0472">Membrane</keyword>
<dbReference type="AlphaFoldDB" id="A0A7D5EF96"/>
<keyword evidence="1 5" id="KW-1003">Cell membrane</keyword>
<feature type="transmembrane region" description="Helical" evidence="5">
    <location>
        <begin position="46"/>
        <end position="62"/>
    </location>
</feature>
<comment type="subcellular location">
    <subcellularLocation>
        <location evidence="5">Cell membrane</location>
        <topology evidence="5">Multi-pass membrane protein</topology>
    </subcellularLocation>
</comment>
<keyword evidence="3 5" id="KW-1133">Transmembrane helix</keyword>
<dbReference type="HAMAP" id="MF_00010">
    <property type="entry name" value="UPF0060"/>
    <property type="match status" value="1"/>
</dbReference>
<dbReference type="GO" id="GO:0005886">
    <property type="term" value="C:plasma membrane"/>
    <property type="evidence" value="ECO:0007669"/>
    <property type="project" value="UniProtKB-SubCell"/>
</dbReference>
<name>A0A7D5EF96_9EURY</name>
<dbReference type="PANTHER" id="PTHR36116:SF1">
    <property type="entry name" value="UPF0060 MEMBRANE PROTEIN YNFA"/>
    <property type="match status" value="1"/>
</dbReference>
<dbReference type="Pfam" id="PF02694">
    <property type="entry name" value="UPF0060"/>
    <property type="match status" value="1"/>
</dbReference>
<keyword evidence="7" id="KW-1185">Reference proteome</keyword>
<evidence type="ECO:0000256" key="2">
    <source>
        <dbReference type="ARBA" id="ARBA00022692"/>
    </source>
</evidence>
<dbReference type="EMBL" id="CP058215">
    <property type="protein sequence ID" value="QLC49140.1"/>
    <property type="molecule type" value="Genomic_DNA"/>
</dbReference>
<evidence type="ECO:0000256" key="4">
    <source>
        <dbReference type="ARBA" id="ARBA00023136"/>
    </source>
</evidence>
<dbReference type="NCBIfam" id="NF002586">
    <property type="entry name" value="PRK02237.1"/>
    <property type="match status" value="1"/>
</dbReference>
<dbReference type="PANTHER" id="PTHR36116">
    <property type="entry name" value="UPF0060 MEMBRANE PROTEIN YNFA"/>
    <property type="match status" value="1"/>
</dbReference>
<evidence type="ECO:0000256" key="5">
    <source>
        <dbReference type="HAMAP-Rule" id="MF_00010"/>
    </source>
</evidence>
<evidence type="ECO:0000313" key="7">
    <source>
        <dbReference type="Proteomes" id="UP000509594"/>
    </source>
</evidence>
<evidence type="ECO:0000313" key="6">
    <source>
        <dbReference type="EMBL" id="QLC49140.1"/>
    </source>
</evidence>
<sequence>MVRIETSCISKKRCFIYTILLFILAGIFEIGGGYLVWLWIRENRDITYALLGAVVLFLYGIVPTFQPAHFHRIYATYGGIFVVMSLLWGWVFDRIPPDIYDIIGCMIILIGVGIIFYWPREGEEE</sequence>
<dbReference type="InterPro" id="IPR037185">
    <property type="entry name" value="EmrE-like"/>
</dbReference>
<keyword evidence="2 5" id="KW-0812">Transmembrane</keyword>